<dbReference type="PROSITE" id="PS50110">
    <property type="entry name" value="RESPONSE_REGULATORY"/>
    <property type="match status" value="1"/>
</dbReference>
<comment type="caution">
    <text evidence="10">The sequence shown here is derived from an EMBL/GenBank/DDBJ whole genome shotgun (WGS) entry which is preliminary data.</text>
</comment>
<dbReference type="SUPFAM" id="SSF52172">
    <property type="entry name" value="CheY-like"/>
    <property type="match status" value="1"/>
</dbReference>
<dbReference type="SMART" id="SM00448">
    <property type="entry name" value="REC"/>
    <property type="match status" value="1"/>
</dbReference>
<sequence>MNETIARVIVVEDEPQIRRFVCDSLRREGCAALEAATARQGLDELARGKADLVILDLGLPDMNGIEFIRDMRSWSTVPILILSARSAERDKIAALDTGADDYLCKPFGVGELLARVRALLR</sequence>
<evidence type="ECO:0000259" key="9">
    <source>
        <dbReference type="PROSITE" id="PS50110"/>
    </source>
</evidence>
<evidence type="ECO:0000256" key="7">
    <source>
        <dbReference type="ARBA" id="ARBA00023163"/>
    </source>
</evidence>
<dbReference type="EMBL" id="SWAD01000129">
    <property type="protein sequence ID" value="TMQ74998.1"/>
    <property type="molecule type" value="Genomic_DNA"/>
</dbReference>
<dbReference type="Gene3D" id="3.40.50.2300">
    <property type="match status" value="1"/>
</dbReference>
<keyword evidence="10" id="KW-0418">Kinase</keyword>
<dbReference type="InterPro" id="IPR039420">
    <property type="entry name" value="WalR-like"/>
</dbReference>
<dbReference type="InterPro" id="IPR011006">
    <property type="entry name" value="CheY-like_superfamily"/>
</dbReference>
<dbReference type="PANTHER" id="PTHR48111:SF50">
    <property type="entry name" value="KDP OPERON TRANSCRIPTIONAL REGULATORY PROTEIN KDPE"/>
    <property type="match status" value="1"/>
</dbReference>
<dbReference type="GO" id="GO:0005829">
    <property type="term" value="C:cytosol"/>
    <property type="evidence" value="ECO:0007669"/>
    <property type="project" value="TreeGrafter"/>
</dbReference>
<dbReference type="Gene3D" id="6.10.250.690">
    <property type="match status" value="1"/>
</dbReference>
<name>A0A5S4EI56_9PROT</name>
<dbReference type="GO" id="GO:0000987">
    <property type="term" value="F:cis-regulatory region sequence-specific DNA binding"/>
    <property type="evidence" value="ECO:0007669"/>
    <property type="project" value="UniProtKB-ARBA"/>
</dbReference>
<evidence type="ECO:0000256" key="6">
    <source>
        <dbReference type="ARBA" id="ARBA00023125"/>
    </source>
</evidence>
<proteinExistence type="predicted"/>
<dbReference type="InterPro" id="IPR001789">
    <property type="entry name" value="Sig_transdc_resp-reg_receiver"/>
</dbReference>
<evidence type="ECO:0000256" key="4">
    <source>
        <dbReference type="ARBA" id="ARBA00023012"/>
    </source>
</evidence>
<evidence type="ECO:0000256" key="2">
    <source>
        <dbReference type="ARBA" id="ARBA00022490"/>
    </source>
</evidence>
<dbReference type="PANTHER" id="PTHR48111">
    <property type="entry name" value="REGULATOR OF RPOS"/>
    <property type="match status" value="1"/>
</dbReference>
<dbReference type="GO" id="GO:0045893">
    <property type="term" value="P:positive regulation of DNA-templated transcription"/>
    <property type="evidence" value="ECO:0007669"/>
    <property type="project" value="UniProtKB-ARBA"/>
</dbReference>
<keyword evidence="7" id="KW-0804">Transcription</keyword>
<gene>
    <name evidence="10" type="ORF">ACCUM_2081</name>
</gene>
<keyword evidence="5" id="KW-0805">Transcription regulation</keyword>
<comment type="subcellular location">
    <subcellularLocation>
        <location evidence="1">Cytoplasm</location>
    </subcellularLocation>
</comment>
<dbReference type="Pfam" id="PF00072">
    <property type="entry name" value="Response_reg"/>
    <property type="match status" value="1"/>
</dbReference>
<dbReference type="GO" id="GO:0042802">
    <property type="term" value="F:identical protein binding"/>
    <property type="evidence" value="ECO:0007669"/>
    <property type="project" value="UniProtKB-ARBA"/>
</dbReference>
<dbReference type="GO" id="GO:0032993">
    <property type="term" value="C:protein-DNA complex"/>
    <property type="evidence" value="ECO:0007669"/>
    <property type="project" value="TreeGrafter"/>
</dbReference>
<dbReference type="CDD" id="cd17620">
    <property type="entry name" value="REC_OmpR_KdpE-like"/>
    <property type="match status" value="1"/>
</dbReference>
<dbReference type="GO" id="GO:0000156">
    <property type="term" value="F:phosphorelay response regulator activity"/>
    <property type="evidence" value="ECO:0007669"/>
    <property type="project" value="TreeGrafter"/>
</dbReference>
<evidence type="ECO:0000256" key="1">
    <source>
        <dbReference type="ARBA" id="ARBA00004496"/>
    </source>
</evidence>
<keyword evidence="2" id="KW-0963">Cytoplasm</keyword>
<protein>
    <submittedName>
        <fullName evidence="10">Sensor histidine kinase</fullName>
    </submittedName>
</protein>
<reference evidence="10 11" key="1">
    <citation type="submission" date="2019-04" db="EMBL/GenBank/DDBJ databases">
        <title>A novel phosphate-accumulating bacterium identified in bioreactor for phosphate removal from wastewater.</title>
        <authorList>
            <person name="Kotlyarov R.Y."/>
            <person name="Beletsky A.V."/>
            <person name="Kallistova A.Y."/>
            <person name="Dorofeev A.G."/>
            <person name="Nikolaev Y.Y."/>
            <person name="Pimenov N.V."/>
            <person name="Ravin N.V."/>
            <person name="Mardanov A.V."/>
        </authorList>
    </citation>
    <scope>NUCLEOTIDE SEQUENCE [LARGE SCALE GENOMIC DNA]</scope>
    <source>
        <strain evidence="10 11">Bin19</strain>
    </source>
</reference>
<dbReference type="GO" id="GO:0016301">
    <property type="term" value="F:kinase activity"/>
    <property type="evidence" value="ECO:0007669"/>
    <property type="project" value="UniProtKB-KW"/>
</dbReference>
<evidence type="ECO:0000256" key="3">
    <source>
        <dbReference type="ARBA" id="ARBA00022553"/>
    </source>
</evidence>
<keyword evidence="6" id="KW-0238">DNA-binding</keyword>
<organism evidence="10 11">
    <name type="scientific">Candidatus Accumulibacter phosphatis</name>
    <dbReference type="NCBI Taxonomy" id="327160"/>
    <lineage>
        <taxon>Bacteria</taxon>
        <taxon>Pseudomonadati</taxon>
        <taxon>Pseudomonadota</taxon>
        <taxon>Betaproteobacteria</taxon>
        <taxon>Candidatus Accumulibacter</taxon>
    </lineage>
</organism>
<evidence type="ECO:0000256" key="5">
    <source>
        <dbReference type="ARBA" id="ARBA00023015"/>
    </source>
</evidence>
<dbReference type="Proteomes" id="UP000306324">
    <property type="component" value="Unassembled WGS sequence"/>
</dbReference>
<dbReference type="FunFam" id="3.40.50.2300:FF:000021">
    <property type="entry name" value="Two-component system response regulator KdpE"/>
    <property type="match status" value="1"/>
</dbReference>
<evidence type="ECO:0000256" key="8">
    <source>
        <dbReference type="PROSITE-ProRule" id="PRU00169"/>
    </source>
</evidence>
<keyword evidence="3 8" id="KW-0597">Phosphoprotein</keyword>
<evidence type="ECO:0000313" key="11">
    <source>
        <dbReference type="Proteomes" id="UP000306324"/>
    </source>
</evidence>
<feature type="modified residue" description="4-aspartylphosphate" evidence="8">
    <location>
        <position position="56"/>
    </location>
</feature>
<evidence type="ECO:0000313" key="10">
    <source>
        <dbReference type="EMBL" id="TMQ74998.1"/>
    </source>
</evidence>
<keyword evidence="4" id="KW-0902">Two-component regulatory system</keyword>
<keyword evidence="11" id="KW-1185">Reference proteome</keyword>
<keyword evidence="10" id="KW-0808">Transferase</keyword>
<dbReference type="AlphaFoldDB" id="A0A5S4EI56"/>
<feature type="domain" description="Response regulatory" evidence="9">
    <location>
        <begin position="7"/>
        <end position="120"/>
    </location>
</feature>
<accession>A0A5S4EI56</accession>